<organism evidence="8 9">
    <name type="scientific">Antrihabitans spumae</name>
    <dbReference type="NCBI Taxonomy" id="3373370"/>
    <lineage>
        <taxon>Bacteria</taxon>
        <taxon>Bacillati</taxon>
        <taxon>Actinomycetota</taxon>
        <taxon>Actinomycetes</taxon>
        <taxon>Mycobacteriales</taxon>
        <taxon>Nocardiaceae</taxon>
        <taxon>Antrihabitans</taxon>
    </lineage>
</organism>
<sequence>MSAAKDSDGRSAAADPLGWPTMRSKITIATIAAALAVTPMLAGCGSDDDSSAASTTTRASAAATTAKTFDTVCTADDVVVGGEPDSRPEITIPDTCGPPTQLLTKDLTAGTGAEVVAGTDATVQYQLVTWSDKAEKDASWDRNTPFTVEQVGQAPVIDGWNEGLIGMKEGGRRLLVVPPELGYGKGGNGIKPNETLVFVIDAVAVN</sequence>
<dbReference type="EMBL" id="JBIMSO010000012">
    <property type="protein sequence ID" value="MFH5207248.1"/>
    <property type="molecule type" value="Genomic_DNA"/>
</dbReference>
<feature type="domain" description="PPIase FKBP-type" evidence="7">
    <location>
        <begin position="118"/>
        <end position="206"/>
    </location>
</feature>
<name>A0ABW7JHP9_9NOCA</name>
<reference evidence="8 9" key="1">
    <citation type="submission" date="2024-10" db="EMBL/GenBank/DDBJ databases">
        <authorList>
            <person name="Riesco R."/>
        </authorList>
    </citation>
    <scope>NUCLEOTIDE SEQUENCE [LARGE SCALE GENOMIC DNA]</scope>
    <source>
        <strain evidence="8 9">NCIMB 15449</strain>
    </source>
</reference>
<dbReference type="Pfam" id="PF00254">
    <property type="entry name" value="FKBP_C"/>
    <property type="match status" value="1"/>
</dbReference>
<dbReference type="Proteomes" id="UP001609175">
    <property type="component" value="Unassembled WGS sequence"/>
</dbReference>
<dbReference type="EC" id="5.2.1.8" evidence="6"/>
<dbReference type="GO" id="GO:0003755">
    <property type="term" value="F:peptidyl-prolyl cis-trans isomerase activity"/>
    <property type="evidence" value="ECO:0007669"/>
    <property type="project" value="UniProtKB-EC"/>
</dbReference>
<evidence type="ECO:0000256" key="5">
    <source>
        <dbReference type="PROSITE-ProRule" id="PRU00277"/>
    </source>
</evidence>
<dbReference type="RefSeq" id="WP_395112674.1">
    <property type="nucleotide sequence ID" value="NZ_JBIMSO010000012.1"/>
</dbReference>
<comment type="similarity">
    <text evidence="2 6">Belongs to the FKBP-type PPIase family.</text>
</comment>
<dbReference type="PANTHER" id="PTHR43811">
    <property type="entry name" value="FKBP-TYPE PEPTIDYL-PROLYL CIS-TRANS ISOMERASE FKPA"/>
    <property type="match status" value="1"/>
</dbReference>
<dbReference type="PANTHER" id="PTHR43811:SF19">
    <property type="entry name" value="39 KDA FK506-BINDING NUCLEAR PROTEIN"/>
    <property type="match status" value="1"/>
</dbReference>
<dbReference type="InterPro" id="IPR046357">
    <property type="entry name" value="PPIase_dom_sf"/>
</dbReference>
<evidence type="ECO:0000256" key="2">
    <source>
        <dbReference type="ARBA" id="ARBA00006577"/>
    </source>
</evidence>
<evidence type="ECO:0000256" key="6">
    <source>
        <dbReference type="RuleBase" id="RU003915"/>
    </source>
</evidence>
<protein>
    <recommendedName>
        <fullName evidence="6">Peptidyl-prolyl cis-trans isomerase</fullName>
        <ecNumber evidence="6">5.2.1.8</ecNumber>
    </recommendedName>
</protein>
<dbReference type="SUPFAM" id="SSF54534">
    <property type="entry name" value="FKBP-like"/>
    <property type="match status" value="1"/>
</dbReference>
<keyword evidence="3 5" id="KW-0697">Rotamase</keyword>
<evidence type="ECO:0000313" key="8">
    <source>
        <dbReference type="EMBL" id="MFH5207248.1"/>
    </source>
</evidence>
<evidence type="ECO:0000313" key="9">
    <source>
        <dbReference type="Proteomes" id="UP001609175"/>
    </source>
</evidence>
<proteinExistence type="inferred from homology"/>
<comment type="caution">
    <text evidence="8">The sequence shown here is derived from an EMBL/GenBank/DDBJ whole genome shotgun (WGS) entry which is preliminary data.</text>
</comment>
<dbReference type="PROSITE" id="PS50059">
    <property type="entry name" value="FKBP_PPIASE"/>
    <property type="match status" value="1"/>
</dbReference>
<evidence type="ECO:0000256" key="3">
    <source>
        <dbReference type="ARBA" id="ARBA00023110"/>
    </source>
</evidence>
<gene>
    <name evidence="8" type="ORF">ACHIPZ_03295</name>
</gene>
<dbReference type="Gene3D" id="3.10.50.40">
    <property type="match status" value="1"/>
</dbReference>
<evidence type="ECO:0000256" key="1">
    <source>
        <dbReference type="ARBA" id="ARBA00000971"/>
    </source>
</evidence>
<evidence type="ECO:0000259" key="7">
    <source>
        <dbReference type="PROSITE" id="PS50059"/>
    </source>
</evidence>
<evidence type="ECO:0000256" key="4">
    <source>
        <dbReference type="ARBA" id="ARBA00023235"/>
    </source>
</evidence>
<keyword evidence="4 5" id="KW-0413">Isomerase</keyword>
<dbReference type="InterPro" id="IPR001179">
    <property type="entry name" value="PPIase_FKBP_dom"/>
</dbReference>
<comment type="catalytic activity">
    <reaction evidence="1 5 6">
        <text>[protein]-peptidylproline (omega=180) = [protein]-peptidylproline (omega=0)</text>
        <dbReference type="Rhea" id="RHEA:16237"/>
        <dbReference type="Rhea" id="RHEA-COMP:10747"/>
        <dbReference type="Rhea" id="RHEA-COMP:10748"/>
        <dbReference type="ChEBI" id="CHEBI:83833"/>
        <dbReference type="ChEBI" id="CHEBI:83834"/>
        <dbReference type="EC" id="5.2.1.8"/>
    </reaction>
</comment>
<accession>A0ABW7JHP9</accession>